<accession>A0ABM1DU94</accession>
<keyword evidence="2" id="KW-0645">Protease</keyword>
<evidence type="ECO:0000256" key="3">
    <source>
        <dbReference type="ARBA" id="ARBA00022801"/>
    </source>
</evidence>
<dbReference type="InterPro" id="IPR042266">
    <property type="entry name" value="PPPDE_sf"/>
</dbReference>
<dbReference type="RefSeq" id="XP_014663515.1">
    <property type="nucleotide sequence ID" value="XM_014808029.1"/>
</dbReference>
<dbReference type="PROSITE" id="PS51858">
    <property type="entry name" value="PPPDE"/>
    <property type="match status" value="1"/>
</dbReference>
<evidence type="ECO:0000259" key="5">
    <source>
        <dbReference type="PROSITE" id="PS51858"/>
    </source>
</evidence>
<dbReference type="GeneID" id="106806168"/>
<proteinExistence type="inferred from homology"/>
<dbReference type="InterPro" id="IPR008580">
    <property type="entry name" value="PPPDE_dom"/>
</dbReference>
<reference evidence="7" key="1">
    <citation type="submission" date="2025-08" db="UniProtKB">
        <authorList>
            <consortium name="RefSeq"/>
        </authorList>
    </citation>
    <scope>IDENTIFICATION</scope>
</reference>
<feature type="domain" description="PPPDE" evidence="5">
    <location>
        <begin position="4"/>
        <end position="146"/>
    </location>
</feature>
<evidence type="ECO:0000313" key="7">
    <source>
        <dbReference type="RefSeq" id="XP_014663515.1"/>
    </source>
</evidence>
<dbReference type="Gene3D" id="3.90.1720.30">
    <property type="entry name" value="PPPDE domains"/>
    <property type="match status" value="1"/>
</dbReference>
<sequence length="548" mass="59464">MSSHEVKLHIYDLSRGLAKSMSMAFLGKQLDGIWHTGIVVYDKEYFYGGAGIQQCEPGTTILGAPEQVVSLGSTDLPWELFAEYLDGLSEETYRGENYSLLGQNCNNFSSEVAQFLTGDSIPSFVTDLPGEVLQTPFGAMIQPIIDSLSRPPPSAAAAQQPVTAPPAVDPAQETTPTAPMAEAVHEQSPDQEVSEISAAVAAATTNEPEAEQIGSQEEFYEPESRGAAEAAGAAATSPPQAPAPAPAPAAAAAAAPKEKRTAPPPGGRASPIGPLPVDAQYEPLYGEAEYYTDVNITQHYMAVKNGAVKVFTEEDLHTLDELHEFLSTEDCVWSVTEEHMQLVGKILHADLPPVILCELLQLLQPACMNLDIVLMLKGDKNKSFMCKLNEFEKLDKEVQTEFLKLMSNLCNCKSGVNWLLSIIDWEMGTRQTTNSQVTIRATVTGLLSGYEPLVEAASNLVLHIARFQMSYYEDIVVEMSFALLQCLNSELPEKTAFLCLSAMIGFFHMSREMPGIVMSVGVNLKPHINKSDRCAALVAKIEASLLQF</sequence>
<evidence type="ECO:0000313" key="6">
    <source>
        <dbReference type="Proteomes" id="UP000695022"/>
    </source>
</evidence>
<name>A0ABM1DU94_PRICU</name>
<evidence type="ECO:0000256" key="4">
    <source>
        <dbReference type="SAM" id="MobiDB-lite"/>
    </source>
</evidence>
<dbReference type="Pfam" id="PF05903">
    <property type="entry name" value="Peptidase_C97"/>
    <property type="match status" value="1"/>
</dbReference>
<dbReference type="SMART" id="SM01179">
    <property type="entry name" value="DUF862"/>
    <property type="match status" value="1"/>
</dbReference>
<dbReference type="Proteomes" id="UP000695022">
    <property type="component" value="Unplaced"/>
</dbReference>
<keyword evidence="3" id="KW-0378">Hydrolase</keyword>
<feature type="compositionally biased region" description="Low complexity" evidence="4">
    <location>
        <begin position="194"/>
        <end position="207"/>
    </location>
</feature>
<evidence type="ECO:0000256" key="2">
    <source>
        <dbReference type="ARBA" id="ARBA00022670"/>
    </source>
</evidence>
<gene>
    <name evidence="7" type="primary">LOC106806168</name>
</gene>
<comment type="similarity">
    <text evidence="1">Belongs to the DeSI family.</text>
</comment>
<feature type="region of interest" description="Disordered" evidence="4">
    <location>
        <begin position="145"/>
        <end position="275"/>
    </location>
</feature>
<organism evidence="6 7">
    <name type="scientific">Priapulus caudatus</name>
    <name type="common">Priapulid worm</name>
    <dbReference type="NCBI Taxonomy" id="37621"/>
    <lineage>
        <taxon>Eukaryota</taxon>
        <taxon>Metazoa</taxon>
        <taxon>Ecdysozoa</taxon>
        <taxon>Scalidophora</taxon>
        <taxon>Priapulida</taxon>
        <taxon>Priapulimorpha</taxon>
        <taxon>Priapulimorphida</taxon>
        <taxon>Priapulidae</taxon>
        <taxon>Priapulus</taxon>
    </lineage>
</organism>
<keyword evidence="6" id="KW-1185">Reference proteome</keyword>
<protein>
    <submittedName>
        <fullName evidence="7">Uncharacterized protein LOC106806168</fullName>
    </submittedName>
</protein>
<dbReference type="PANTHER" id="PTHR12378:SF7">
    <property type="entry name" value="DESUMOYLATING ISOPEPTIDASE 1"/>
    <property type="match status" value="1"/>
</dbReference>
<evidence type="ECO:0000256" key="1">
    <source>
        <dbReference type="ARBA" id="ARBA00008140"/>
    </source>
</evidence>
<dbReference type="PANTHER" id="PTHR12378">
    <property type="entry name" value="DESUMOYLATING ISOPEPTIDASE"/>
    <property type="match status" value="1"/>
</dbReference>
<feature type="compositionally biased region" description="Low complexity" evidence="4">
    <location>
        <begin position="225"/>
        <end position="238"/>
    </location>
</feature>